<accession>A0A2U1SVA2</accession>
<dbReference type="OrthoDB" id="9795766at2"/>
<sequence length="77" mass="8269">MRAIVEKWGSSAAVRIASAVMEQARLEIGQTVELRVEGGRVVIEPLTAPECSLDDLLAGVTPENLHDEESFGPPAVR</sequence>
<dbReference type="EMBL" id="PUIV01000002">
    <property type="protein sequence ID" value="PWB95526.1"/>
    <property type="molecule type" value="Genomic_DNA"/>
</dbReference>
<dbReference type="InterPro" id="IPR039052">
    <property type="entry name" value="Antitox_PemI-like"/>
</dbReference>
<dbReference type="Proteomes" id="UP000245137">
    <property type="component" value="Unassembled WGS sequence"/>
</dbReference>
<proteinExistence type="predicted"/>
<dbReference type="Gene3D" id="2.10.260.10">
    <property type="match status" value="1"/>
</dbReference>
<dbReference type="InterPro" id="IPR007159">
    <property type="entry name" value="SpoVT-AbrB_dom"/>
</dbReference>
<evidence type="ECO:0000313" key="3">
    <source>
        <dbReference type="EMBL" id="TRL35219.1"/>
    </source>
</evidence>
<comment type="caution">
    <text evidence="2">The sequence shown here is derived from an EMBL/GenBank/DDBJ whole genome shotgun (WGS) entry which is preliminary data.</text>
</comment>
<dbReference type="Pfam" id="PF04014">
    <property type="entry name" value="MazE_antitoxin"/>
    <property type="match status" value="1"/>
</dbReference>
<evidence type="ECO:0000259" key="1">
    <source>
        <dbReference type="SMART" id="SM00966"/>
    </source>
</evidence>
<dbReference type="PANTHER" id="PTHR40516:SF1">
    <property type="entry name" value="ANTITOXIN CHPS-RELATED"/>
    <property type="match status" value="1"/>
</dbReference>
<dbReference type="Proteomes" id="UP000316781">
    <property type="component" value="Unassembled WGS sequence"/>
</dbReference>
<name>A0A2U1SVA2_METSR</name>
<dbReference type="PANTHER" id="PTHR40516">
    <property type="entry name" value="ANTITOXIN CHPS-RELATED"/>
    <property type="match status" value="1"/>
</dbReference>
<gene>
    <name evidence="2" type="ORF">C5689_03145</name>
    <name evidence="3" type="ORF">FM996_08425</name>
</gene>
<reference evidence="2 4" key="1">
    <citation type="journal article" date="2018" name="Appl. Microbiol. Biotechnol.">
        <title>Co-cultivation of the strictly anaerobic methanogen Methanosarcina barkeri with aerobic methanotrophs in an oxygen-limited membrane bioreactor.</title>
        <authorList>
            <person name="In 't Zandt M.H."/>
            <person name="van den Bosch T.J.M."/>
            <person name="Rijkers R."/>
            <person name="van Kessel M.A.H.J."/>
            <person name="Jetten M.S.M."/>
            <person name="Welte C.U."/>
        </authorList>
    </citation>
    <scope>NUCLEOTIDE SEQUENCE [LARGE SCALE GENOMIC DNA]</scope>
    <source>
        <strain evidence="2 4">DSM 17706</strain>
    </source>
</reference>
<evidence type="ECO:0000313" key="5">
    <source>
        <dbReference type="Proteomes" id="UP000316781"/>
    </source>
</evidence>
<dbReference type="InterPro" id="IPR037914">
    <property type="entry name" value="SpoVT-AbrB_sf"/>
</dbReference>
<dbReference type="EMBL" id="VJMF01000033">
    <property type="protein sequence ID" value="TRL35219.1"/>
    <property type="molecule type" value="Genomic_DNA"/>
</dbReference>
<dbReference type="GO" id="GO:0003677">
    <property type="term" value="F:DNA binding"/>
    <property type="evidence" value="ECO:0007669"/>
    <property type="project" value="UniProtKB-KW"/>
</dbReference>
<dbReference type="AlphaFoldDB" id="A0A2U1SVA2"/>
<dbReference type="RefSeq" id="WP_108915812.1">
    <property type="nucleotide sequence ID" value="NZ_BGJY01000001.1"/>
</dbReference>
<organism evidence="2 4">
    <name type="scientific">Methylosinus sporium</name>
    <dbReference type="NCBI Taxonomy" id="428"/>
    <lineage>
        <taxon>Bacteria</taxon>
        <taxon>Pseudomonadati</taxon>
        <taxon>Pseudomonadota</taxon>
        <taxon>Alphaproteobacteria</taxon>
        <taxon>Hyphomicrobiales</taxon>
        <taxon>Methylocystaceae</taxon>
        <taxon>Methylosinus</taxon>
    </lineage>
</organism>
<protein>
    <submittedName>
        <fullName evidence="3">AbrB/MazE/SpoVT family DNA-binding domain-containing protein</fullName>
    </submittedName>
    <submittedName>
        <fullName evidence="2">PbsX family transcriptional regulator</fullName>
    </submittedName>
</protein>
<reference evidence="2" key="2">
    <citation type="submission" date="2018-02" db="EMBL/GenBank/DDBJ databases">
        <authorList>
            <person name="Cohen D.B."/>
            <person name="Kent A.D."/>
        </authorList>
    </citation>
    <scope>NUCLEOTIDE SEQUENCE</scope>
    <source>
        <strain evidence="2">DSM 17706</strain>
    </source>
</reference>
<evidence type="ECO:0000313" key="4">
    <source>
        <dbReference type="Proteomes" id="UP000245137"/>
    </source>
</evidence>
<dbReference type="GO" id="GO:0097351">
    <property type="term" value="F:toxin sequestering activity"/>
    <property type="evidence" value="ECO:0007669"/>
    <property type="project" value="InterPro"/>
</dbReference>
<reference evidence="3 5" key="3">
    <citation type="submission" date="2019-07" db="EMBL/GenBank/DDBJ databases">
        <title>Ln-dependent methylotrophs.</title>
        <authorList>
            <person name="Tani A."/>
        </authorList>
    </citation>
    <scope>NUCLEOTIDE SEQUENCE [LARGE SCALE GENOMIC DNA]</scope>
    <source>
        <strain evidence="3 5">SM89A</strain>
    </source>
</reference>
<evidence type="ECO:0000313" key="2">
    <source>
        <dbReference type="EMBL" id="PWB95526.1"/>
    </source>
</evidence>
<dbReference type="SMART" id="SM00966">
    <property type="entry name" value="SpoVT_AbrB"/>
    <property type="match status" value="1"/>
</dbReference>
<keyword evidence="3" id="KW-0238">DNA-binding</keyword>
<feature type="domain" description="SpoVT-AbrB" evidence="1">
    <location>
        <begin position="6"/>
        <end position="51"/>
    </location>
</feature>
<dbReference type="SUPFAM" id="SSF89447">
    <property type="entry name" value="AbrB/MazE/MraZ-like"/>
    <property type="match status" value="1"/>
</dbReference>
<keyword evidence="4" id="KW-1185">Reference proteome</keyword>